<dbReference type="InterPro" id="IPR026444">
    <property type="entry name" value="Secre_tail"/>
</dbReference>
<dbReference type="Pfam" id="PF18962">
    <property type="entry name" value="Por_Secre_tail"/>
    <property type="match status" value="1"/>
</dbReference>
<comment type="caution">
    <text evidence="3">The sequence shown here is derived from an EMBL/GenBank/DDBJ whole genome shotgun (WGS) entry which is preliminary data.</text>
</comment>
<evidence type="ECO:0000313" key="4">
    <source>
        <dbReference type="Proteomes" id="UP000625631"/>
    </source>
</evidence>
<proteinExistence type="predicted"/>
<feature type="signal peptide" evidence="1">
    <location>
        <begin position="1"/>
        <end position="19"/>
    </location>
</feature>
<gene>
    <name evidence="3" type="ORF">I7X13_01740</name>
</gene>
<dbReference type="InterPro" id="IPR036278">
    <property type="entry name" value="Sialidase_sf"/>
</dbReference>
<keyword evidence="1" id="KW-0732">Signal</keyword>
<reference evidence="3 4" key="1">
    <citation type="submission" date="2020-12" db="EMBL/GenBank/DDBJ databases">
        <title>Hymenobacter sp.</title>
        <authorList>
            <person name="Kim M.K."/>
        </authorList>
    </citation>
    <scope>NUCLEOTIDE SEQUENCE [LARGE SCALE GENOMIC DNA]</scope>
    <source>
        <strain evidence="3 4">BT442</strain>
    </source>
</reference>
<evidence type="ECO:0000256" key="1">
    <source>
        <dbReference type="SAM" id="SignalP"/>
    </source>
</evidence>
<dbReference type="Gene3D" id="2.130.10.10">
    <property type="entry name" value="YVTN repeat-like/Quinoprotein amine dehydrogenase"/>
    <property type="match status" value="2"/>
</dbReference>
<sequence length="494" mass="51429">MKKSLLFLGLLGFAGHANAQTNPWTIVNVPTSNILGQSNIVNLSTLSPTMVWGVTSDKVASTAPASIPRNFIRSNNAAGDQFDWGEISVTSGPTKSSTVGNISGINATTAVACSFPGSTFDGAATYGGEIVKTTNGGQSWTKVTTAAQFAGGFCNWVHMFDATTGVALGDPTNGAFEILRTTDGGTTWNRLTSNIPAPLANEYGNAGAYFALGNTIWVGMASSSQTAQVRVFKSTDKGLTWTASAPTPITYLIDKVAFKDANNGIAFGYNTANNQVSSVTYARTTDGGATWSQITPTNNANGNFYRNDLDAVNGVYYSTGPRFPVPATNQAPEDFGSSYSTDGVNWTTITLSGTTLNAPGYFFSMDLVPGTTPGTTAGYSGLYTDVNGVGGIYKYAGAITGTATRNAALQSALNVYPNPSASGVFNVDLGSELKTGAQLTVSDALGRQVKSQTLNAAAIGSRKINLDLSGEKTGVYTLQIRTEAGLATQKIVID</sequence>
<dbReference type="CDD" id="cd15482">
    <property type="entry name" value="Sialidase_non-viral"/>
    <property type="match status" value="1"/>
</dbReference>
<protein>
    <submittedName>
        <fullName evidence="3">T9SS type A sorting domain-containing protein</fullName>
    </submittedName>
</protein>
<dbReference type="EMBL" id="JAEDAE010000001">
    <property type="protein sequence ID" value="MBH8556749.1"/>
    <property type="molecule type" value="Genomic_DNA"/>
</dbReference>
<evidence type="ECO:0000259" key="2">
    <source>
        <dbReference type="Pfam" id="PF18962"/>
    </source>
</evidence>
<keyword evidence="4" id="KW-1185">Reference proteome</keyword>
<name>A0ABS0Q380_9BACT</name>
<feature type="domain" description="Secretion system C-terminal sorting" evidence="2">
    <location>
        <begin position="415"/>
        <end position="493"/>
    </location>
</feature>
<dbReference type="SUPFAM" id="SSF50939">
    <property type="entry name" value="Sialidases"/>
    <property type="match status" value="1"/>
</dbReference>
<dbReference type="InterPro" id="IPR015943">
    <property type="entry name" value="WD40/YVTN_repeat-like_dom_sf"/>
</dbReference>
<dbReference type="NCBIfam" id="TIGR04183">
    <property type="entry name" value="Por_Secre_tail"/>
    <property type="match status" value="1"/>
</dbReference>
<accession>A0ABS0Q380</accession>
<dbReference type="RefSeq" id="WP_198070438.1">
    <property type="nucleotide sequence ID" value="NZ_JAEDAD010000006.1"/>
</dbReference>
<evidence type="ECO:0000313" key="3">
    <source>
        <dbReference type="EMBL" id="MBH8556749.1"/>
    </source>
</evidence>
<feature type="chain" id="PRO_5046620184" evidence="1">
    <location>
        <begin position="20"/>
        <end position="494"/>
    </location>
</feature>
<organism evidence="3 4">
    <name type="scientific">Hymenobacter negativus</name>
    <dbReference type="NCBI Taxonomy" id="2795026"/>
    <lineage>
        <taxon>Bacteria</taxon>
        <taxon>Pseudomonadati</taxon>
        <taxon>Bacteroidota</taxon>
        <taxon>Cytophagia</taxon>
        <taxon>Cytophagales</taxon>
        <taxon>Hymenobacteraceae</taxon>
        <taxon>Hymenobacter</taxon>
    </lineage>
</organism>
<dbReference type="Proteomes" id="UP000625631">
    <property type="component" value="Unassembled WGS sequence"/>
</dbReference>